<keyword evidence="6" id="KW-1185">Reference proteome</keyword>
<sequence length="333" mass="35234">MISVPEVAFIGTGGTIASIGKDAFDILDYGNNDHRLHADDIIAALPPLGGLARVTPVRFKTVESTAVTADDWRDLATLCTKLAEDNPELAGIVIGHGTATLEETAYCLSLTLKLKIPLVVVGSQRPLNGISSDAQANLVSAIRVAVSPNSIGRGVLVVLNDEIHAARDVSKRSTFRLHAFQSPDFGMLGQADGEMVCYYRRTERLHTLDSEFSVADIAAMPRVDVAYSYAGSDGTAIRAFAAAGARGIVLAGFAPGMGTPAEVAALEEVISKGVVALQSSRVGSGCALDSTRHRSIGIFAADNLTPQKARILLGLGLARTHDHRELKRIFATY</sequence>
<dbReference type="CDD" id="cd08964">
    <property type="entry name" value="L-asparaginase_II"/>
    <property type="match status" value="1"/>
</dbReference>
<dbReference type="PROSITE" id="PS51732">
    <property type="entry name" value="ASN_GLN_ASE_3"/>
    <property type="match status" value="1"/>
</dbReference>
<dbReference type="InterPro" id="IPR040919">
    <property type="entry name" value="Asparaginase_C"/>
</dbReference>
<dbReference type="InterPro" id="IPR004550">
    <property type="entry name" value="AsnASE_II"/>
</dbReference>
<dbReference type="Proteomes" id="UP001287059">
    <property type="component" value="Unassembled WGS sequence"/>
</dbReference>
<reference evidence="5 6" key="1">
    <citation type="submission" date="2023-08" db="EMBL/GenBank/DDBJ databases">
        <title>Implementing the SeqCode for naming new Mesorhizobium species isolated from Vachellia karroo root nodules.</title>
        <authorList>
            <person name="Van Lill M."/>
        </authorList>
    </citation>
    <scope>NUCLEOTIDE SEQUENCE [LARGE SCALE GENOMIC DNA]</scope>
    <source>
        <strain evidence="5 6">VK24D</strain>
    </source>
</reference>
<dbReference type="EMBL" id="JAVIIW010000023">
    <property type="protein sequence ID" value="MDX8480645.1"/>
    <property type="molecule type" value="Genomic_DNA"/>
</dbReference>
<dbReference type="InterPro" id="IPR027474">
    <property type="entry name" value="L-asparaginase_N"/>
</dbReference>
<dbReference type="InterPro" id="IPR037152">
    <property type="entry name" value="L-asparaginase_N_sf"/>
</dbReference>
<dbReference type="InterPro" id="IPR006034">
    <property type="entry name" value="Asparaginase/glutaminase-like"/>
</dbReference>
<dbReference type="InterPro" id="IPR036152">
    <property type="entry name" value="Asp/glu_Ase-like_sf"/>
</dbReference>
<evidence type="ECO:0000259" key="3">
    <source>
        <dbReference type="Pfam" id="PF00710"/>
    </source>
</evidence>
<name>A0ABU4Y113_9HYPH</name>
<dbReference type="SMART" id="SM00870">
    <property type="entry name" value="Asparaginase"/>
    <property type="match status" value="1"/>
</dbReference>
<comment type="similarity">
    <text evidence="1">Belongs to the asparaginase 1 family.</text>
</comment>
<comment type="caution">
    <text evidence="5">The sequence shown here is derived from an EMBL/GenBank/DDBJ whole genome shotgun (WGS) entry which is preliminary data.</text>
</comment>
<accession>A0ABU4Y113</accession>
<evidence type="ECO:0000313" key="5">
    <source>
        <dbReference type="EMBL" id="MDX8480645.1"/>
    </source>
</evidence>
<feature type="domain" description="L-asparaginase N-terminal" evidence="3">
    <location>
        <begin position="7"/>
        <end position="201"/>
    </location>
</feature>
<evidence type="ECO:0000256" key="2">
    <source>
        <dbReference type="ARBA" id="ARBA00022801"/>
    </source>
</evidence>
<evidence type="ECO:0000256" key="1">
    <source>
        <dbReference type="ARBA" id="ARBA00010518"/>
    </source>
</evidence>
<dbReference type="InterPro" id="IPR027473">
    <property type="entry name" value="L-asparaginase_C"/>
</dbReference>
<protein>
    <submittedName>
        <fullName evidence="5">Asparaginase</fullName>
    </submittedName>
</protein>
<feature type="domain" description="Asparaginase/glutaminase C-terminal" evidence="4">
    <location>
        <begin position="222"/>
        <end position="330"/>
    </location>
</feature>
<keyword evidence="2" id="KW-0378">Hydrolase</keyword>
<dbReference type="Gene3D" id="3.40.50.1170">
    <property type="entry name" value="L-asparaginase, N-terminal domain"/>
    <property type="match status" value="1"/>
</dbReference>
<gene>
    <name evidence="5" type="ORF">RFN28_19560</name>
</gene>
<dbReference type="PIRSF" id="PIRSF500176">
    <property type="entry name" value="L_ASNase"/>
    <property type="match status" value="1"/>
</dbReference>
<dbReference type="Pfam" id="PF17763">
    <property type="entry name" value="Asparaginase_C"/>
    <property type="match status" value="1"/>
</dbReference>
<dbReference type="SUPFAM" id="SSF53774">
    <property type="entry name" value="Glutaminase/Asparaginase"/>
    <property type="match status" value="1"/>
</dbReference>
<dbReference type="PANTHER" id="PTHR11707:SF28">
    <property type="entry name" value="60 KDA LYSOPHOSPHOLIPASE"/>
    <property type="match status" value="1"/>
</dbReference>
<evidence type="ECO:0000313" key="6">
    <source>
        <dbReference type="Proteomes" id="UP001287059"/>
    </source>
</evidence>
<dbReference type="PIRSF" id="PIRSF001220">
    <property type="entry name" value="L-ASNase_gatD"/>
    <property type="match status" value="1"/>
</dbReference>
<organism evidence="5 6">
    <name type="scientific">Mesorhizobium album</name>
    <dbReference type="NCBI Taxonomy" id="3072314"/>
    <lineage>
        <taxon>Bacteria</taxon>
        <taxon>Pseudomonadati</taxon>
        <taxon>Pseudomonadota</taxon>
        <taxon>Alphaproteobacteria</taxon>
        <taxon>Hyphomicrobiales</taxon>
        <taxon>Phyllobacteriaceae</taxon>
        <taxon>Mesorhizobium</taxon>
    </lineage>
</organism>
<dbReference type="Gene3D" id="3.40.50.40">
    <property type="match status" value="1"/>
</dbReference>
<proteinExistence type="inferred from homology"/>
<dbReference type="Pfam" id="PF00710">
    <property type="entry name" value="Asparaginase"/>
    <property type="match status" value="1"/>
</dbReference>
<evidence type="ECO:0000259" key="4">
    <source>
        <dbReference type="Pfam" id="PF17763"/>
    </source>
</evidence>
<dbReference type="PRINTS" id="PR00139">
    <property type="entry name" value="ASNGLNASE"/>
</dbReference>
<dbReference type="RefSeq" id="WP_320288958.1">
    <property type="nucleotide sequence ID" value="NZ_JAVIIW010000023.1"/>
</dbReference>
<dbReference type="PANTHER" id="PTHR11707">
    <property type="entry name" value="L-ASPARAGINASE"/>
    <property type="match status" value="1"/>
</dbReference>